<proteinExistence type="predicted"/>
<evidence type="ECO:0000313" key="4">
    <source>
        <dbReference type="Proteomes" id="UP000193778"/>
    </source>
</evidence>
<keyword evidence="4" id="KW-1185">Reference proteome</keyword>
<evidence type="ECO:0000256" key="1">
    <source>
        <dbReference type="SAM" id="SignalP"/>
    </source>
</evidence>
<dbReference type="Gene3D" id="3.40.710.10">
    <property type="entry name" value="DD-peptidase/beta-lactamase superfamily"/>
    <property type="match status" value="2"/>
</dbReference>
<dbReference type="AlphaFoldDB" id="A0A1X6YCR9"/>
<dbReference type="SUPFAM" id="SSF56601">
    <property type="entry name" value="beta-lactamase/transpeptidase-like"/>
    <property type="match status" value="1"/>
</dbReference>
<sequence>MRKTTLRFSALLLVSLTLFLVLSDQQREPRTIEDVVEVFRQAHMIPGAVVAYGVSGSEPTIAAFGVSDPLRNTPMSPDQPFRLASVTKVIAAKAILNAEGQNEIDLDTPIAEQIDLPSPRDPRSLSITPRHLLAHRGGMDSKLSYDPLFAPDRLGLDRSASCAVIARTAWEKMMLDHAPGTNTAYSNVGFCLLSGFLITDHRADLSPILQDVADVRIEGPVTPNWKHNGTSWIRVQNDAEAEGWLSGLGIAGGAIANAEAVWSFVSAHEPDRGIEAPLAGETDFYALGWHVWTHPEGYHLTHWGGLEGIFTVVVRFADGVAIVMLFNASPADRPSAFNYLHQQLLRLNSLKT</sequence>
<keyword evidence="3" id="KW-0378">Hydrolase</keyword>
<dbReference type="EMBL" id="FWFP01000001">
    <property type="protein sequence ID" value="SLN15637.1"/>
    <property type="molecule type" value="Genomic_DNA"/>
</dbReference>
<protein>
    <submittedName>
        <fullName evidence="3">Esterase EstB</fullName>
        <ecNumber evidence="3">3.1.1.-</ecNumber>
    </submittedName>
</protein>
<evidence type="ECO:0000259" key="2">
    <source>
        <dbReference type="Pfam" id="PF00144"/>
    </source>
</evidence>
<gene>
    <name evidence="3" type="primary">estB_2</name>
    <name evidence="3" type="ORF">RUM8411_00446</name>
</gene>
<dbReference type="InterPro" id="IPR001466">
    <property type="entry name" value="Beta-lactam-related"/>
</dbReference>
<feature type="chain" id="PRO_5013367192" evidence="1">
    <location>
        <begin position="24"/>
        <end position="352"/>
    </location>
</feature>
<dbReference type="PANTHER" id="PTHR43283:SF3">
    <property type="entry name" value="BETA-LACTAMASE FAMILY PROTEIN (AFU_ORTHOLOGUE AFUA_5G07500)"/>
    <property type="match status" value="1"/>
</dbReference>
<keyword evidence="1" id="KW-0732">Signal</keyword>
<dbReference type="InterPro" id="IPR012338">
    <property type="entry name" value="Beta-lactam/transpept-like"/>
</dbReference>
<dbReference type="InterPro" id="IPR050789">
    <property type="entry name" value="Diverse_Enzym_Activities"/>
</dbReference>
<feature type="signal peptide" evidence="1">
    <location>
        <begin position="1"/>
        <end position="23"/>
    </location>
</feature>
<dbReference type="Proteomes" id="UP000193778">
    <property type="component" value="Unassembled WGS sequence"/>
</dbReference>
<name>A0A1X6YCR9_9RHOB</name>
<dbReference type="GO" id="GO:0016787">
    <property type="term" value="F:hydrolase activity"/>
    <property type="evidence" value="ECO:0007669"/>
    <property type="project" value="UniProtKB-KW"/>
</dbReference>
<evidence type="ECO:0000313" key="3">
    <source>
        <dbReference type="EMBL" id="SLN15637.1"/>
    </source>
</evidence>
<dbReference type="Pfam" id="PF00144">
    <property type="entry name" value="Beta-lactamase"/>
    <property type="match status" value="1"/>
</dbReference>
<dbReference type="OrthoDB" id="5377981at2"/>
<dbReference type="RefSeq" id="WP_159453846.1">
    <property type="nucleotide sequence ID" value="NZ_FWFP01000001.1"/>
</dbReference>
<reference evidence="4" key="1">
    <citation type="submission" date="2017-03" db="EMBL/GenBank/DDBJ databases">
        <authorList>
            <person name="Rodrigo-Torres L."/>
            <person name="Arahal R.D."/>
            <person name="Lucena T."/>
        </authorList>
    </citation>
    <scope>NUCLEOTIDE SEQUENCE [LARGE SCALE GENOMIC DNA]</scope>
    <source>
        <strain evidence="4">CECT 8411</strain>
    </source>
</reference>
<dbReference type="EC" id="3.1.1.-" evidence="3"/>
<organism evidence="3 4">
    <name type="scientific">Ruegeria meonggei</name>
    <dbReference type="NCBI Taxonomy" id="1446476"/>
    <lineage>
        <taxon>Bacteria</taxon>
        <taxon>Pseudomonadati</taxon>
        <taxon>Pseudomonadota</taxon>
        <taxon>Alphaproteobacteria</taxon>
        <taxon>Rhodobacterales</taxon>
        <taxon>Roseobacteraceae</taxon>
        <taxon>Ruegeria</taxon>
    </lineage>
</organism>
<accession>A0A1X6YCR9</accession>
<feature type="domain" description="Beta-lactamase-related" evidence="2">
    <location>
        <begin position="33"/>
        <end position="193"/>
    </location>
</feature>
<dbReference type="PANTHER" id="PTHR43283">
    <property type="entry name" value="BETA-LACTAMASE-RELATED"/>
    <property type="match status" value="1"/>
</dbReference>